<comment type="caution">
    <text evidence="10">The sequence shown here is derived from an EMBL/GenBank/DDBJ whole genome shotgun (WGS) entry which is preliminary data.</text>
</comment>
<comment type="similarity">
    <text evidence="2">Belongs to the V-ATPase e1/e2 subunit family.</text>
</comment>
<gene>
    <name evidence="10" type="primary">Atp6v0e2</name>
    <name evidence="10" type="ORF">EVAR_76077_1</name>
</gene>
<dbReference type="OrthoDB" id="1508846at2759"/>
<protein>
    <submittedName>
        <fullName evidence="10">V-type proton ATPase subunit e 2</fullName>
    </submittedName>
</protein>
<feature type="transmembrane region" description="Helical" evidence="9">
    <location>
        <begin position="6"/>
        <end position="26"/>
    </location>
</feature>
<sequence length="222" mass="24435">MGYSMIPIIVFTVFWGVIGIVCPIFAPKGPNRGCNVLAVLALRIYGTNEPTHRAEAQQGDPRLDGREMVPCSFRRYDSGLVVKNMALQPKRIGFDPRHKLNHFTLDLGDGYAACRGVCHRPMKTAVGRPRPSRGQRGALAIRERVSHLALIFCTSEHIGPPAQVGTPLFLNPSAHSRRSTEGVPQSEVKTLVNQSVNSLVVRIEPCSRGRSRPAQSLNHEPE</sequence>
<reference evidence="10 11" key="1">
    <citation type="journal article" date="2019" name="Commun. Biol.">
        <title>The bagworm genome reveals a unique fibroin gene that provides high tensile strength.</title>
        <authorList>
            <person name="Kono N."/>
            <person name="Nakamura H."/>
            <person name="Ohtoshi R."/>
            <person name="Tomita M."/>
            <person name="Numata K."/>
            <person name="Arakawa K."/>
        </authorList>
    </citation>
    <scope>NUCLEOTIDE SEQUENCE [LARGE SCALE GENOMIC DNA]</scope>
</reference>
<dbReference type="STRING" id="151549.A0A4C1W5I2"/>
<evidence type="ECO:0000256" key="3">
    <source>
        <dbReference type="ARBA" id="ARBA00022448"/>
    </source>
</evidence>
<proteinExistence type="inferred from homology"/>
<dbReference type="GO" id="GO:0033179">
    <property type="term" value="C:proton-transporting V-type ATPase, V0 domain"/>
    <property type="evidence" value="ECO:0007669"/>
    <property type="project" value="InterPro"/>
</dbReference>
<keyword evidence="6 9" id="KW-1133">Transmembrane helix</keyword>
<evidence type="ECO:0000313" key="11">
    <source>
        <dbReference type="Proteomes" id="UP000299102"/>
    </source>
</evidence>
<keyword evidence="4 9" id="KW-0812">Transmembrane</keyword>
<keyword evidence="7" id="KW-0406">Ion transport</keyword>
<evidence type="ECO:0000313" key="10">
    <source>
        <dbReference type="EMBL" id="GBP45772.1"/>
    </source>
</evidence>
<name>A0A4C1W5I2_EUMVA</name>
<evidence type="ECO:0000256" key="9">
    <source>
        <dbReference type="SAM" id="Phobius"/>
    </source>
</evidence>
<dbReference type="GO" id="GO:0046961">
    <property type="term" value="F:proton-transporting ATPase activity, rotational mechanism"/>
    <property type="evidence" value="ECO:0007669"/>
    <property type="project" value="InterPro"/>
</dbReference>
<evidence type="ECO:0000256" key="4">
    <source>
        <dbReference type="ARBA" id="ARBA00022692"/>
    </source>
</evidence>
<evidence type="ECO:0000256" key="8">
    <source>
        <dbReference type="ARBA" id="ARBA00023136"/>
    </source>
</evidence>
<evidence type="ECO:0000256" key="1">
    <source>
        <dbReference type="ARBA" id="ARBA00004141"/>
    </source>
</evidence>
<dbReference type="InterPro" id="IPR008389">
    <property type="entry name" value="ATPase_V0-cplx_e1/e2_su"/>
</dbReference>
<dbReference type="AlphaFoldDB" id="A0A4C1W5I2"/>
<keyword evidence="8 9" id="KW-0472">Membrane</keyword>
<dbReference type="EMBL" id="BGZK01000471">
    <property type="protein sequence ID" value="GBP45772.1"/>
    <property type="molecule type" value="Genomic_DNA"/>
</dbReference>
<evidence type="ECO:0000256" key="7">
    <source>
        <dbReference type="ARBA" id="ARBA00023065"/>
    </source>
</evidence>
<evidence type="ECO:0000256" key="2">
    <source>
        <dbReference type="ARBA" id="ARBA00008328"/>
    </source>
</evidence>
<evidence type="ECO:0000256" key="5">
    <source>
        <dbReference type="ARBA" id="ARBA00022781"/>
    </source>
</evidence>
<dbReference type="Pfam" id="PF05493">
    <property type="entry name" value="ATP_synt_H"/>
    <property type="match status" value="1"/>
</dbReference>
<keyword evidence="3" id="KW-0813">Transport</keyword>
<organism evidence="10 11">
    <name type="scientific">Eumeta variegata</name>
    <name type="common">Bagworm moth</name>
    <name type="synonym">Eumeta japonica</name>
    <dbReference type="NCBI Taxonomy" id="151549"/>
    <lineage>
        <taxon>Eukaryota</taxon>
        <taxon>Metazoa</taxon>
        <taxon>Ecdysozoa</taxon>
        <taxon>Arthropoda</taxon>
        <taxon>Hexapoda</taxon>
        <taxon>Insecta</taxon>
        <taxon>Pterygota</taxon>
        <taxon>Neoptera</taxon>
        <taxon>Endopterygota</taxon>
        <taxon>Lepidoptera</taxon>
        <taxon>Glossata</taxon>
        <taxon>Ditrysia</taxon>
        <taxon>Tineoidea</taxon>
        <taxon>Psychidae</taxon>
        <taxon>Oiketicinae</taxon>
        <taxon>Eumeta</taxon>
    </lineage>
</organism>
<evidence type="ECO:0000256" key="6">
    <source>
        <dbReference type="ARBA" id="ARBA00022989"/>
    </source>
</evidence>
<accession>A0A4C1W5I2</accession>
<comment type="subcellular location">
    <subcellularLocation>
        <location evidence="1">Membrane</location>
        <topology evidence="1">Multi-pass membrane protein</topology>
    </subcellularLocation>
</comment>
<keyword evidence="5" id="KW-0375">Hydrogen ion transport</keyword>
<keyword evidence="11" id="KW-1185">Reference proteome</keyword>
<dbReference type="Proteomes" id="UP000299102">
    <property type="component" value="Unassembled WGS sequence"/>
</dbReference>